<feature type="region of interest" description="Disordered" evidence="1">
    <location>
        <begin position="219"/>
        <end position="446"/>
    </location>
</feature>
<evidence type="ECO:0000313" key="3">
    <source>
        <dbReference type="Proteomes" id="UP000053105"/>
    </source>
</evidence>
<feature type="compositionally biased region" description="Acidic residues" evidence="1">
    <location>
        <begin position="389"/>
        <end position="400"/>
    </location>
</feature>
<dbReference type="Proteomes" id="UP000053105">
    <property type="component" value="Unassembled WGS sequence"/>
</dbReference>
<dbReference type="AlphaFoldDB" id="A0A0M9A2E1"/>
<dbReference type="OrthoDB" id="7635320at2759"/>
<accession>A0A0M9A2E1</accession>
<evidence type="ECO:0000313" key="2">
    <source>
        <dbReference type="EMBL" id="KOX75885.1"/>
    </source>
</evidence>
<sequence>MTRKHQRLNNEFNVAKQHEITGQDIVNSATGKPYRGDSRRIAKLSSGNVQLRKPRVDVFAFVLGNLTAINIYVAHSPKVQNRVSGSKSDRYHGRTRKYQNTREYSHDSSPSIDYSEYTKSVATSVENLSTDVANSSAASSSENSSVSNVSVKPIVLAKSIDNTRALLKKKSLVQVINNYIKAGIEEGKRQAKKYIRKALSFGVKSGYLIPTDPQGQMIRVSPTLIKSKRNDVESRKRRKRARRGEEDPVPDTKEHHQPTPPWNSESKKIARRENTPRPETPPRKRRRTTRNSSQAKRNSRKRSSMERVPRNGKKRNARKRKKNKLMISMLSNVPSNKSDENVLKNTRRTRSSHKCDVNENKEDRRDRRAKSPRAGKEDNENSKKNNEDSSNEDADSDGEVNEGAPIRRRKSTTSREDAMRNGDPSLGNPLRIVEEKLDGPDEGNIENNTIENINYNNNI</sequence>
<organism evidence="2 3">
    <name type="scientific">Melipona quadrifasciata</name>
    <dbReference type="NCBI Taxonomy" id="166423"/>
    <lineage>
        <taxon>Eukaryota</taxon>
        <taxon>Metazoa</taxon>
        <taxon>Ecdysozoa</taxon>
        <taxon>Arthropoda</taxon>
        <taxon>Hexapoda</taxon>
        <taxon>Insecta</taxon>
        <taxon>Pterygota</taxon>
        <taxon>Neoptera</taxon>
        <taxon>Endopterygota</taxon>
        <taxon>Hymenoptera</taxon>
        <taxon>Apocrita</taxon>
        <taxon>Aculeata</taxon>
        <taxon>Apoidea</taxon>
        <taxon>Anthophila</taxon>
        <taxon>Apidae</taxon>
        <taxon>Melipona</taxon>
    </lineage>
</organism>
<dbReference type="EMBL" id="KQ435756">
    <property type="protein sequence ID" value="KOX75885.1"/>
    <property type="molecule type" value="Genomic_DNA"/>
</dbReference>
<proteinExistence type="predicted"/>
<protein>
    <submittedName>
        <fullName evidence="2">Uncharacterized protein</fullName>
    </submittedName>
</protein>
<reference evidence="2 3" key="1">
    <citation type="submission" date="2015-07" db="EMBL/GenBank/DDBJ databases">
        <title>The genome of Melipona quadrifasciata.</title>
        <authorList>
            <person name="Pan H."/>
            <person name="Kapheim K."/>
        </authorList>
    </citation>
    <scope>NUCLEOTIDE SEQUENCE [LARGE SCALE GENOMIC DNA]</scope>
    <source>
        <strain evidence="2">0111107301</strain>
        <tissue evidence="2">Whole body</tissue>
    </source>
</reference>
<name>A0A0M9A2E1_9HYME</name>
<gene>
    <name evidence="2" type="ORF">WN51_12315</name>
</gene>
<feature type="compositionally biased region" description="Basic and acidic residues" evidence="1">
    <location>
        <begin position="243"/>
        <end position="257"/>
    </location>
</feature>
<evidence type="ECO:0000256" key="1">
    <source>
        <dbReference type="SAM" id="MobiDB-lite"/>
    </source>
</evidence>
<feature type="compositionally biased region" description="Basic and acidic residues" evidence="1">
    <location>
        <begin position="374"/>
        <end position="387"/>
    </location>
</feature>
<feature type="compositionally biased region" description="Basic and acidic residues" evidence="1">
    <location>
        <begin position="265"/>
        <end position="282"/>
    </location>
</feature>
<feature type="compositionally biased region" description="Basic residues" evidence="1">
    <location>
        <begin position="310"/>
        <end position="324"/>
    </location>
</feature>
<feature type="region of interest" description="Disordered" evidence="1">
    <location>
        <begin position="79"/>
        <end position="112"/>
    </location>
</feature>
<feature type="compositionally biased region" description="Basic and acidic residues" evidence="1">
    <location>
        <begin position="353"/>
        <end position="366"/>
    </location>
</feature>
<keyword evidence="3" id="KW-1185">Reference proteome</keyword>